<evidence type="ECO:0000313" key="1">
    <source>
        <dbReference type="EMBL" id="CAB4787058.1"/>
    </source>
</evidence>
<accession>A0A6J6WWD0</accession>
<gene>
    <name evidence="1" type="ORF">UFOPK2928_01145</name>
</gene>
<name>A0A6J6WWD0_9ZZZZ</name>
<dbReference type="EMBL" id="CAEZZY010000158">
    <property type="protein sequence ID" value="CAB4787058.1"/>
    <property type="molecule type" value="Genomic_DNA"/>
</dbReference>
<sequence length="113" mass="12164">MPFDLSVCNELFSASKNFPPRTSTTTASEEISEVAVWVASSGKSAGGKLSTTYQPRSSKACATVERPAPDMPVTINNSLVAMVIFCLHCQGSLNSKDLPRLHIDAFCIRSVQL</sequence>
<reference evidence="1" key="1">
    <citation type="submission" date="2020-05" db="EMBL/GenBank/DDBJ databases">
        <authorList>
            <person name="Chiriac C."/>
            <person name="Salcher M."/>
            <person name="Ghai R."/>
            <person name="Kavagutti S V."/>
        </authorList>
    </citation>
    <scope>NUCLEOTIDE SEQUENCE</scope>
</reference>
<organism evidence="1">
    <name type="scientific">freshwater metagenome</name>
    <dbReference type="NCBI Taxonomy" id="449393"/>
    <lineage>
        <taxon>unclassified sequences</taxon>
        <taxon>metagenomes</taxon>
        <taxon>ecological metagenomes</taxon>
    </lineage>
</organism>
<dbReference type="AlphaFoldDB" id="A0A6J6WWD0"/>
<protein>
    <submittedName>
        <fullName evidence="1">Unannotated protein</fullName>
    </submittedName>
</protein>
<proteinExistence type="predicted"/>